<dbReference type="AlphaFoldDB" id="A0A6A6D6I7"/>
<accession>A0A6A6D6I7</accession>
<protein>
    <submittedName>
        <fullName evidence="1">Uncharacterized protein</fullName>
    </submittedName>
</protein>
<sequence>MFSSKKGKFVSFHPGTSGKLSLAANTPRNQKYDTSGEYSYTLCSSARSSQNVENMTPDYKANSLKDLLDSIVLPFDQLNGPTSTSQPTASSSAEVIEEHGDKLYAPTWTLNNLSRSTTYRVSIRPIRRRNIASQRAIHNFFKSPLELPTNYTPCTPCEIYYILDATLIPSFVMAAGRVTSKDHRAPWDDPESVFTWAYRHRMEQDWVTEVGQIKAFGFSDVGVDHSGGGKGQYKEVERR</sequence>
<dbReference type="Proteomes" id="UP000800200">
    <property type="component" value="Unassembled WGS sequence"/>
</dbReference>
<organism evidence="1 2">
    <name type="scientific">Zopfia rhizophila CBS 207.26</name>
    <dbReference type="NCBI Taxonomy" id="1314779"/>
    <lineage>
        <taxon>Eukaryota</taxon>
        <taxon>Fungi</taxon>
        <taxon>Dikarya</taxon>
        <taxon>Ascomycota</taxon>
        <taxon>Pezizomycotina</taxon>
        <taxon>Dothideomycetes</taxon>
        <taxon>Dothideomycetes incertae sedis</taxon>
        <taxon>Zopfiaceae</taxon>
        <taxon>Zopfia</taxon>
    </lineage>
</organism>
<evidence type="ECO:0000313" key="2">
    <source>
        <dbReference type="Proteomes" id="UP000800200"/>
    </source>
</evidence>
<keyword evidence="2" id="KW-1185">Reference proteome</keyword>
<evidence type="ECO:0000313" key="1">
    <source>
        <dbReference type="EMBL" id="KAF2175074.1"/>
    </source>
</evidence>
<name>A0A6A6D6I7_9PEZI</name>
<reference evidence="1" key="1">
    <citation type="journal article" date="2020" name="Stud. Mycol.">
        <title>101 Dothideomycetes genomes: a test case for predicting lifestyles and emergence of pathogens.</title>
        <authorList>
            <person name="Haridas S."/>
            <person name="Albert R."/>
            <person name="Binder M."/>
            <person name="Bloem J."/>
            <person name="Labutti K."/>
            <person name="Salamov A."/>
            <person name="Andreopoulos B."/>
            <person name="Baker S."/>
            <person name="Barry K."/>
            <person name="Bills G."/>
            <person name="Bluhm B."/>
            <person name="Cannon C."/>
            <person name="Castanera R."/>
            <person name="Culley D."/>
            <person name="Daum C."/>
            <person name="Ezra D."/>
            <person name="Gonzalez J."/>
            <person name="Henrissat B."/>
            <person name="Kuo A."/>
            <person name="Liang C."/>
            <person name="Lipzen A."/>
            <person name="Lutzoni F."/>
            <person name="Magnuson J."/>
            <person name="Mondo S."/>
            <person name="Nolan M."/>
            <person name="Ohm R."/>
            <person name="Pangilinan J."/>
            <person name="Park H.-J."/>
            <person name="Ramirez L."/>
            <person name="Alfaro M."/>
            <person name="Sun H."/>
            <person name="Tritt A."/>
            <person name="Yoshinaga Y."/>
            <person name="Zwiers L.-H."/>
            <person name="Turgeon B."/>
            <person name="Goodwin S."/>
            <person name="Spatafora J."/>
            <person name="Crous P."/>
            <person name="Grigoriev I."/>
        </authorList>
    </citation>
    <scope>NUCLEOTIDE SEQUENCE</scope>
    <source>
        <strain evidence="1">CBS 207.26</strain>
    </source>
</reference>
<dbReference type="EMBL" id="ML994749">
    <property type="protein sequence ID" value="KAF2175074.1"/>
    <property type="molecule type" value="Genomic_DNA"/>
</dbReference>
<gene>
    <name evidence="1" type="ORF">K469DRAFT_703412</name>
</gene>
<proteinExistence type="predicted"/>